<keyword evidence="5" id="KW-0560">Oxidoreductase</keyword>
<dbReference type="GO" id="GO:0019478">
    <property type="term" value="P:D-amino acid catabolic process"/>
    <property type="evidence" value="ECO:0007669"/>
    <property type="project" value="TreeGrafter"/>
</dbReference>
<feature type="binding site" evidence="9">
    <location>
        <position position="159"/>
    </location>
    <ligand>
        <name>FAD</name>
        <dbReference type="ChEBI" id="CHEBI:57692"/>
    </ligand>
</feature>
<dbReference type="GO" id="GO:0003884">
    <property type="term" value="F:D-amino-acid oxidase activity"/>
    <property type="evidence" value="ECO:0007669"/>
    <property type="project" value="UniProtKB-EC"/>
</dbReference>
<dbReference type="PANTHER" id="PTHR11530">
    <property type="entry name" value="D-AMINO ACID OXIDASE"/>
    <property type="match status" value="1"/>
</dbReference>
<dbReference type="AlphaFoldDB" id="A0A3N2AQZ2"/>
<keyword evidence="12" id="KW-1185">Reference proteome</keyword>
<dbReference type="InterPro" id="IPR023209">
    <property type="entry name" value="DAO"/>
</dbReference>
<accession>A0A3N2AQZ2</accession>
<dbReference type="Gene3D" id="3.30.9.10">
    <property type="entry name" value="D-Amino Acid Oxidase, subunit A, domain 2"/>
    <property type="match status" value="1"/>
</dbReference>
<comment type="catalytic activity">
    <reaction evidence="8">
        <text>a D-alpha-amino acid + O2 + H2O = a 2-oxocarboxylate + H2O2 + NH4(+)</text>
        <dbReference type="Rhea" id="RHEA:21816"/>
        <dbReference type="ChEBI" id="CHEBI:15377"/>
        <dbReference type="ChEBI" id="CHEBI:15379"/>
        <dbReference type="ChEBI" id="CHEBI:16240"/>
        <dbReference type="ChEBI" id="CHEBI:28938"/>
        <dbReference type="ChEBI" id="CHEBI:35179"/>
        <dbReference type="ChEBI" id="CHEBI:59871"/>
        <dbReference type="EC" id="1.4.3.3"/>
    </reaction>
    <physiologicalReaction direction="left-to-right" evidence="8">
        <dbReference type="Rhea" id="RHEA:21817"/>
    </physiologicalReaction>
</comment>
<evidence type="ECO:0000313" key="11">
    <source>
        <dbReference type="EMBL" id="ROR65460.1"/>
    </source>
</evidence>
<evidence type="ECO:0000256" key="9">
    <source>
        <dbReference type="PIRSR" id="PIRSR000189-1"/>
    </source>
</evidence>
<dbReference type="InterPro" id="IPR006076">
    <property type="entry name" value="FAD-dep_OxRdtase"/>
</dbReference>
<sequence>MGERVAVIGAGVIGLSVALELAERGGREIAVLHDQDPLESTSAVAGAVWFPYAAERSAVVDAMLGSTLERCTGIAAEHLEAGIDLRTGVIVERSPQPDRSWTALVRATEVDAAELPATLRGTGATGMRTTVPLATMSLYLPWLRRRCEALGVRFERRAVDDVDALAGDFDAAIVAAGARGGTLLGDDASVVPIRGQVVRVEDPGVTEFIVDDENPAGLAYVLPRRDCLVLGGTHEPGATSLEPDPAIEAGILERCAALVPAVAGQRILSRAVGLRPGRERLRVEEVAGRALRVVAAYGHGGSGMTLSWGTAERVAALLAEQ</sequence>
<evidence type="ECO:0000256" key="1">
    <source>
        <dbReference type="ARBA" id="ARBA00001974"/>
    </source>
</evidence>
<evidence type="ECO:0000256" key="3">
    <source>
        <dbReference type="ARBA" id="ARBA00022630"/>
    </source>
</evidence>
<feature type="binding site" evidence="9">
    <location>
        <begin position="41"/>
        <end position="42"/>
    </location>
    <ligand>
        <name>FAD</name>
        <dbReference type="ChEBI" id="CHEBI:57692"/>
    </ligand>
</feature>
<comment type="cofactor">
    <cofactor evidence="1 9">
        <name>FAD</name>
        <dbReference type="ChEBI" id="CHEBI:57692"/>
    </cofactor>
</comment>
<dbReference type="PANTHER" id="PTHR11530:SF11">
    <property type="entry name" value="D-ASPARTATE OXIDASE"/>
    <property type="match status" value="1"/>
</dbReference>
<evidence type="ECO:0000313" key="12">
    <source>
        <dbReference type="Proteomes" id="UP000275456"/>
    </source>
</evidence>
<evidence type="ECO:0000256" key="7">
    <source>
        <dbReference type="ARBA" id="ARBA00039751"/>
    </source>
</evidence>
<dbReference type="Gene3D" id="3.40.50.720">
    <property type="entry name" value="NAD(P)-binding Rossmann-like Domain"/>
    <property type="match status" value="1"/>
</dbReference>
<protein>
    <recommendedName>
        <fullName evidence="7">D-amino-acid oxidase</fullName>
        <ecNumber evidence="6">1.4.3.3</ecNumber>
    </recommendedName>
</protein>
<dbReference type="GO" id="GO:0005737">
    <property type="term" value="C:cytoplasm"/>
    <property type="evidence" value="ECO:0007669"/>
    <property type="project" value="TreeGrafter"/>
</dbReference>
<comment type="caution">
    <text evidence="11">The sequence shown here is derived from an EMBL/GenBank/DDBJ whole genome shotgun (WGS) entry which is preliminary data.</text>
</comment>
<evidence type="ECO:0000256" key="6">
    <source>
        <dbReference type="ARBA" id="ARBA00039101"/>
    </source>
</evidence>
<keyword evidence="4 9" id="KW-0274">FAD</keyword>
<evidence type="ECO:0000256" key="5">
    <source>
        <dbReference type="ARBA" id="ARBA00023002"/>
    </source>
</evidence>
<dbReference type="OrthoDB" id="246701at2"/>
<organism evidence="11 12">
    <name type="scientific">Agrococcus jenensis</name>
    <dbReference type="NCBI Taxonomy" id="46353"/>
    <lineage>
        <taxon>Bacteria</taxon>
        <taxon>Bacillati</taxon>
        <taxon>Actinomycetota</taxon>
        <taxon>Actinomycetes</taxon>
        <taxon>Micrococcales</taxon>
        <taxon>Microbacteriaceae</taxon>
        <taxon>Agrococcus</taxon>
    </lineage>
</organism>
<name>A0A3N2AQZ2_9MICO</name>
<evidence type="ECO:0000259" key="10">
    <source>
        <dbReference type="Pfam" id="PF01266"/>
    </source>
</evidence>
<dbReference type="Proteomes" id="UP000275456">
    <property type="component" value="Unassembled WGS sequence"/>
</dbReference>
<comment type="similarity">
    <text evidence="2">Belongs to the DAMOX/DASOX family.</text>
</comment>
<feature type="binding site" evidence="9">
    <location>
        <position position="275"/>
    </location>
    <ligand>
        <name>D-dopa</name>
        <dbReference type="ChEBI" id="CHEBI:149689"/>
    </ligand>
</feature>
<feature type="domain" description="FAD dependent oxidoreductase" evidence="10">
    <location>
        <begin position="4"/>
        <end position="317"/>
    </location>
</feature>
<proteinExistence type="inferred from homology"/>
<dbReference type="GO" id="GO:0071949">
    <property type="term" value="F:FAD binding"/>
    <property type="evidence" value="ECO:0007669"/>
    <property type="project" value="InterPro"/>
</dbReference>
<dbReference type="SUPFAM" id="SSF51971">
    <property type="entry name" value="Nucleotide-binding domain"/>
    <property type="match status" value="1"/>
</dbReference>
<dbReference type="SUPFAM" id="SSF54373">
    <property type="entry name" value="FAD-linked reductases, C-terminal domain"/>
    <property type="match status" value="1"/>
</dbReference>
<evidence type="ECO:0000256" key="2">
    <source>
        <dbReference type="ARBA" id="ARBA00006730"/>
    </source>
</evidence>
<gene>
    <name evidence="11" type="ORF">EDD26_0826</name>
</gene>
<dbReference type="EMBL" id="RKHJ01000001">
    <property type="protein sequence ID" value="ROR65460.1"/>
    <property type="molecule type" value="Genomic_DNA"/>
</dbReference>
<feature type="binding site" evidence="9">
    <location>
        <position position="301"/>
    </location>
    <ligand>
        <name>D-dopa</name>
        <dbReference type="ChEBI" id="CHEBI:149689"/>
    </ligand>
</feature>
<dbReference type="RefSeq" id="WP_123696546.1">
    <property type="nucleotide sequence ID" value="NZ_RKHJ01000001.1"/>
</dbReference>
<evidence type="ECO:0000256" key="4">
    <source>
        <dbReference type="ARBA" id="ARBA00022827"/>
    </source>
</evidence>
<feature type="binding site" evidence="9">
    <location>
        <position position="220"/>
    </location>
    <ligand>
        <name>D-dopa</name>
        <dbReference type="ChEBI" id="CHEBI:149689"/>
    </ligand>
</feature>
<evidence type="ECO:0000256" key="8">
    <source>
        <dbReference type="ARBA" id="ARBA00049547"/>
    </source>
</evidence>
<dbReference type="Pfam" id="PF01266">
    <property type="entry name" value="DAO"/>
    <property type="match status" value="1"/>
</dbReference>
<dbReference type="PIRSF" id="PIRSF000189">
    <property type="entry name" value="D-aa_oxidase"/>
    <property type="match status" value="1"/>
</dbReference>
<feature type="binding site" evidence="9">
    <location>
        <begin position="300"/>
        <end position="305"/>
    </location>
    <ligand>
        <name>FAD</name>
        <dbReference type="ChEBI" id="CHEBI:57692"/>
    </ligand>
</feature>
<dbReference type="EC" id="1.4.3.3" evidence="6"/>
<reference evidence="11 12" key="1">
    <citation type="submission" date="2018-11" db="EMBL/GenBank/DDBJ databases">
        <title>Sequencing the genomes of 1000 actinobacteria strains.</title>
        <authorList>
            <person name="Klenk H.-P."/>
        </authorList>
    </citation>
    <scope>NUCLEOTIDE SEQUENCE [LARGE SCALE GENOMIC DNA]</scope>
    <source>
        <strain evidence="11 12">DSM 9580</strain>
    </source>
</reference>
<keyword evidence="3" id="KW-0285">Flavoprotein</keyword>